<evidence type="ECO:0000313" key="2">
    <source>
        <dbReference type="Proteomes" id="UP000811619"/>
    </source>
</evidence>
<name>A0A8K0J3X8_9HYPO</name>
<sequence length="87" mass="9976">MPSTQLYYIYSLKSFVVEIKLSVVYLCDDEYQATRPAASPHLEADKLEQHKANVHRLNSIIYRASTSYQRTTAAEGRNTTFTQRTST</sequence>
<proteinExistence type="predicted"/>
<dbReference type="Proteomes" id="UP000811619">
    <property type="component" value="Unassembled WGS sequence"/>
</dbReference>
<keyword evidence="2" id="KW-1185">Reference proteome</keyword>
<dbReference type="EMBL" id="SRPY01000543">
    <property type="protein sequence ID" value="KAG5921822.1"/>
    <property type="molecule type" value="Genomic_DNA"/>
</dbReference>
<dbReference type="AlphaFoldDB" id="A0A8K0J3X8"/>
<protein>
    <submittedName>
        <fullName evidence="1">Uncharacterized protein</fullName>
    </submittedName>
</protein>
<organism evidence="1 2">
    <name type="scientific">Claviceps africana</name>
    <dbReference type="NCBI Taxonomy" id="83212"/>
    <lineage>
        <taxon>Eukaryota</taxon>
        <taxon>Fungi</taxon>
        <taxon>Dikarya</taxon>
        <taxon>Ascomycota</taxon>
        <taxon>Pezizomycotina</taxon>
        <taxon>Sordariomycetes</taxon>
        <taxon>Hypocreomycetidae</taxon>
        <taxon>Hypocreales</taxon>
        <taxon>Clavicipitaceae</taxon>
        <taxon>Claviceps</taxon>
    </lineage>
</organism>
<reference evidence="1" key="1">
    <citation type="journal article" date="2020" name="bioRxiv">
        <title>Whole genome comparisons of ergot fungi reveals the divergence and evolution of species within the genus Claviceps are the result of varying mechanisms driving genome evolution and host range expansion.</title>
        <authorList>
            <person name="Wyka S.A."/>
            <person name="Mondo S.J."/>
            <person name="Liu M."/>
            <person name="Dettman J."/>
            <person name="Nalam V."/>
            <person name="Broders K.D."/>
        </authorList>
    </citation>
    <scope>NUCLEOTIDE SEQUENCE</scope>
    <source>
        <strain evidence="1">CCC 489</strain>
    </source>
</reference>
<comment type="caution">
    <text evidence="1">The sequence shown here is derived from an EMBL/GenBank/DDBJ whole genome shotgun (WGS) entry which is preliminary data.</text>
</comment>
<gene>
    <name evidence="1" type="ORF">E4U42_005693</name>
</gene>
<evidence type="ECO:0000313" key="1">
    <source>
        <dbReference type="EMBL" id="KAG5921822.1"/>
    </source>
</evidence>
<accession>A0A8K0J3X8</accession>